<dbReference type="Gramene" id="evm.model.06.800">
    <property type="protein sequence ID" value="cds.evm.model.06.800"/>
    <property type="gene ID" value="evm.TU.06.800"/>
</dbReference>
<dbReference type="AlphaFoldDB" id="A0A803Q013"/>
<reference evidence="2" key="1">
    <citation type="submission" date="2018-11" db="EMBL/GenBank/DDBJ databases">
        <authorList>
            <person name="Grassa J C."/>
        </authorList>
    </citation>
    <scope>NUCLEOTIDE SEQUENCE [LARGE SCALE GENOMIC DNA]</scope>
</reference>
<dbReference type="EMBL" id="UZAU01000581">
    <property type="status" value="NOT_ANNOTATED_CDS"/>
    <property type="molecule type" value="Genomic_DNA"/>
</dbReference>
<protein>
    <submittedName>
        <fullName evidence="2">Uncharacterized protein</fullName>
    </submittedName>
</protein>
<dbReference type="Proteomes" id="UP000596661">
    <property type="component" value="Chromosome 6"/>
</dbReference>
<feature type="compositionally biased region" description="Basic and acidic residues" evidence="1">
    <location>
        <begin position="80"/>
        <end position="129"/>
    </location>
</feature>
<reference evidence="2" key="2">
    <citation type="submission" date="2021-03" db="UniProtKB">
        <authorList>
            <consortium name="EnsemblPlants"/>
        </authorList>
    </citation>
    <scope>IDENTIFICATION</scope>
</reference>
<name>A0A803Q013_CANSA</name>
<feature type="region of interest" description="Disordered" evidence="1">
    <location>
        <begin position="19"/>
        <end position="40"/>
    </location>
</feature>
<evidence type="ECO:0000313" key="3">
    <source>
        <dbReference type="Proteomes" id="UP000596661"/>
    </source>
</evidence>
<dbReference type="EnsemblPlants" id="evm.model.06.800">
    <property type="protein sequence ID" value="cds.evm.model.06.800"/>
    <property type="gene ID" value="evm.TU.06.800"/>
</dbReference>
<evidence type="ECO:0000256" key="1">
    <source>
        <dbReference type="SAM" id="MobiDB-lite"/>
    </source>
</evidence>
<sequence length="129" mass="14646">MILLNAFINRVNSQNDEVWKVEKKGKGKPSSSKPQVKKVASPNNLVDATVALVVSASPAILVTHLNQVSLIGEELAANQKAEREKVEQEKAERERAKREKTNRERRGSYREKGKQDPRDSWELRSRDII</sequence>
<organism evidence="2 3">
    <name type="scientific">Cannabis sativa</name>
    <name type="common">Hemp</name>
    <name type="synonym">Marijuana</name>
    <dbReference type="NCBI Taxonomy" id="3483"/>
    <lineage>
        <taxon>Eukaryota</taxon>
        <taxon>Viridiplantae</taxon>
        <taxon>Streptophyta</taxon>
        <taxon>Embryophyta</taxon>
        <taxon>Tracheophyta</taxon>
        <taxon>Spermatophyta</taxon>
        <taxon>Magnoliopsida</taxon>
        <taxon>eudicotyledons</taxon>
        <taxon>Gunneridae</taxon>
        <taxon>Pentapetalae</taxon>
        <taxon>rosids</taxon>
        <taxon>fabids</taxon>
        <taxon>Rosales</taxon>
        <taxon>Cannabaceae</taxon>
        <taxon>Cannabis</taxon>
    </lineage>
</organism>
<accession>A0A803Q013</accession>
<proteinExistence type="predicted"/>
<feature type="region of interest" description="Disordered" evidence="1">
    <location>
        <begin position="76"/>
        <end position="129"/>
    </location>
</feature>
<feature type="compositionally biased region" description="Low complexity" evidence="1">
    <location>
        <begin position="28"/>
        <end position="40"/>
    </location>
</feature>
<keyword evidence="3" id="KW-1185">Reference proteome</keyword>
<evidence type="ECO:0000313" key="2">
    <source>
        <dbReference type="EnsemblPlants" id="cds.evm.model.06.800"/>
    </source>
</evidence>